<feature type="region of interest" description="Disordered" evidence="1">
    <location>
        <begin position="134"/>
        <end position="161"/>
    </location>
</feature>
<dbReference type="PANTHER" id="PTHR31286:SF180">
    <property type="entry name" value="OS10G0362600 PROTEIN"/>
    <property type="match status" value="1"/>
</dbReference>
<evidence type="ECO:0008006" key="4">
    <source>
        <dbReference type="Google" id="ProtNLM"/>
    </source>
</evidence>
<dbReference type="Proteomes" id="UP000245207">
    <property type="component" value="Unassembled WGS sequence"/>
</dbReference>
<evidence type="ECO:0000256" key="1">
    <source>
        <dbReference type="SAM" id="MobiDB-lite"/>
    </source>
</evidence>
<feature type="compositionally biased region" description="Basic residues" evidence="1">
    <location>
        <begin position="1"/>
        <end position="13"/>
    </location>
</feature>
<gene>
    <name evidence="2" type="ORF">CTI12_AA544550</name>
</gene>
<dbReference type="EMBL" id="PKPP01012387">
    <property type="protein sequence ID" value="PWA42457.1"/>
    <property type="molecule type" value="Genomic_DNA"/>
</dbReference>
<dbReference type="AlphaFoldDB" id="A0A2U1L0B6"/>
<dbReference type="InterPro" id="IPR040256">
    <property type="entry name" value="At4g02000-like"/>
</dbReference>
<sequence>MSNSRPKRKTKRSTKLDDFVSDSVAGKNNKNRSDKGEASNGGNVSDNGDFQKTLGGENNGMGDKKCCSEQDMNNGNKDTVVTEVCEAEKKIMISNDKTQNGMSAEGTSSAAIDTHSDSPDSPIDVANKVTRCKSPNASSSMLKNIDSTNSGNINAVSPNSPKNASYADKLNNNMDTSANKLFQIPTVLNEDGHEYVVGRLGYARVLVEADASKGLSESIEVLYKSKVDGHQFVKKVQVVYDWKPPVCSHCKVFGHSYKACLKRVRTEETTKEKQADVEGFVQANKRKDNHVLGSSKVPQQPKANLPKAKPKGKPNVMYQQKVRQDVGSSKSAENVNVNAQKAQSSSPRKAYNVGKEAMQAVKNTANKYAILGEQKEDVEVLSLSNQDKETVDKYVEAKSKPSETVVGKWKQGMFSYFIKSWETKYGNELNVNMTVLNGTEVYADESELAKFMTANKVSGKGSDYFSKH</sequence>
<keyword evidence="3" id="KW-1185">Reference proteome</keyword>
<name>A0A2U1L0B6_ARTAN</name>
<dbReference type="OrthoDB" id="1939300at2759"/>
<organism evidence="2 3">
    <name type="scientific">Artemisia annua</name>
    <name type="common">Sweet wormwood</name>
    <dbReference type="NCBI Taxonomy" id="35608"/>
    <lineage>
        <taxon>Eukaryota</taxon>
        <taxon>Viridiplantae</taxon>
        <taxon>Streptophyta</taxon>
        <taxon>Embryophyta</taxon>
        <taxon>Tracheophyta</taxon>
        <taxon>Spermatophyta</taxon>
        <taxon>Magnoliopsida</taxon>
        <taxon>eudicotyledons</taxon>
        <taxon>Gunneridae</taxon>
        <taxon>Pentapetalae</taxon>
        <taxon>asterids</taxon>
        <taxon>campanulids</taxon>
        <taxon>Asterales</taxon>
        <taxon>Asteraceae</taxon>
        <taxon>Asteroideae</taxon>
        <taxon>Anthemideae</taxon>
        <taxon>Artemisiinae</taxon>
        <taxon>Artemisia</taxon>
    </lineage>
</organism>
<feature type="compositionally biased region" description="Polar residues" evidence="1">
    <location>
        <begin position="96"/>
        <end position="111"/>
    </location>
</feature>
<proteinExistence type="predicted"/>
<dbReference type="PANTHER" id="PTHR31286">
    <property type="entry name" value="GLYCINE-RICH CELL WALL STRUCTURAL PROTEIN 1.8-LIKE"/>
    <property type="match status" value="1"/>
</dbReference>
<protein>
    <recommendedName>
        <fullName evidence="4">Zinc knuckle CX2CX4HX4C</fullName>
    </recommendedName>
</protein>
<accession>A0A2U1L0B6</accession>
<feature type="region of interest" description="Disordered" evidence="1">
    <location>
        <begin position="1"/>
        <end position="76"/>
    </location>
</feature>
<feature type="region of interest" description="Disordered" evidence="1">
    <location>
        <begin position="284"/>
        <end position="351"/>
    </location>
</feature>
<feature type="compositionally biased region" description="Polar residues" evidence="1">
    <location>
        <begin position="40"/>
        <end position="50"/>
    </location>
</feature>
<feature type="compositionally biased region" description="Polar residues" evidence="1">
    <location>
        <begin position="326"/>
        <end position="347"/>
    </location>
</feature>
<feature type="region of interest" description="Disordered" evidence="1">
    <location>
        <begin position="96"/>
        <end position="121"/>
    </location>
</feature>
<evidence type="ECO:0000313" key="2">
    <source>
        <dbReference type="EMBL" id="PWA42457.1"/>
    </source>
</evidence>
<comment type="caution">
    <text evidence="2">The sequence shown here is derived from an EMBL/GenBank/DDBJ whole genome shotgun (WGS) entry which is preliminary data.</text>
</comment>
<reference evidence="2 3" key="1">
    <citation type="journal article" date="2018" name="Mol. Plant">
        <title>The genome of Artemisia annua provides insight into the evolution of Asteraceae family and artemisinin biosynthesis.</title>
        <authorList>
            <person name="Shen Q."/>
            <person name="Zhang L."/>
            <person name="Liao Z."/>
            <person name="Wang S."/>
            <person name="Yan T."/>
            <person name="Shi P."/>
            <person name="Liu M."/>
            <person name="Fu X."/>
            <person name="Pan Q."/>
            <person name="Wang Y."/>
            <person name="Lv Z."/>
            <person name="Lu X."/>
            <person name="Zhang F."/>
            <person name="Jiang W."/>
            <person name="Ma Y."/>
            <person name="Chen M."/>
            <person name="Hao X."/>
            <person name="Li L."/>
            <person name="Tang Y."/>
            <person name="Lv G."/>
            <person name="Zhou Y."/>
            <person name="Sun X."/>
            <person name="Brodelius P.E."/>
            <person name="Rose J.K.C."/>
            <person name="Tang K."/>
        </authorList>
    </citation>
    <scope>NUCLEOTIDE SEQUENCE [LARGE SCALE GENOMIC DNA]</scope>
    <source>
        <strain evidence="3">cv. Huhao1</strain>
        <tissue evidence="2">Leaf</tissue>
    </source>
</reference>
<evidence type="ECO:0000313" key="3">
    <source>
        <dbReference type="Proteomes" id="UP000245207"/>
    </source>
</evidence>